<proteinExistence type="predicted"/>
<sequence length="62" mass="6767">MQQPPSGGTWVGNTCDLNAKWGYTASKDDNNIGSLVDLYSSWFSCALDFEQLTCEVGIVGFE</sequence>
<gene>
    <name evidence="1" type="ORF">V1477_017601</name>
</gene>
<keyword evidence="2" id="KW-1185">Reference proteome</keyword>
<dbReference type="Proteomes" id="UP001607303">
    <property type="component" value="Unassembled WGS sequence"/>
</dbReference>
<name>A0ABD2B6I7_VESMC</name>
<evidence type="ECO:0000313" key="1">
    <source>
        <dbReference type="EMBL" id="KAL2728325.1"/>
    </source>
</evidence>
<accession>A0ABD2B6I7</accession>
<reference evidence="1 2" key="1">
    <citation type="journal article" date="2024" name="Ann. Entomol. Soc. Am.">
        <title>Genomic analyses of the southern and eastern yellowjacket wasps (Hymenoptera: Vespidae) reveal evolutionary signatures of social life.</title>
        <authorList>
            <person name="Catto M.A."/>
            <person name="Caine P.B."/>
            <person name="Orr S.E."/>
            <person name="Hunt B.G."/>
            <person name="Goodisman M.A.D."/>
        </authorList>
    </citation>
    <scope>NUCLEOTIDE SEQUENCE [LARGE SCALE GENOMIC DNA]</scope>
    <source>
        <strain evidence="1">232</strain>
        <tissue evidence="1">Head and thorax</tissue>
    </source>
</reference>
<protein>
    <submittedName>
        <fullName evidence="1">Uncharacterized protein</fullName>
    </submittedName>
</protein>
<dbReference type="AlphaFoldDB" id="A0ABD2B6I7"/>
<organism evidence="1 2">
    <name type="scientific">Vespula maculifrons</name>
    <name type="common">Eastern yellow jacket</name>
    <name type="synonym">Wasp</name>
    <dbReference type="NCBI Taxonomy" id="7453"/>
    <lineage>
        <taxon>Eukaryota</taxon>
        <taxon>Metazoa</taxon>
        <taxon>Ecdysozoa</taxon>
        <taxon>Arthropoda</taxon>
        <taxon>Hexapoda</taxon>
        <taxon>Insecta</taxon>
        <taxon>Pterygota</taxon>
        <taxon>Neoptera</taxon>
        <taxon>Endopterygota</taxon>
        <taxon>Hymenoptera</taxon>
        <taxon>Apocrita</taxon>
        <taxon>Aculeata</taxon>
        <taxon>Vespoidea</taxon>
        <taxon>Vespidae</taxon>
        <taxon>Vespinae</taxon>
        <taxon>Vespula</taxon>
    </lineage>
</organism>
<dbReference type="EMBL" id="JAYRBN010000100">
    <property type="protein sequence ID" value="KAL2728325.1"/>
    <property type="molecule type" value="Genomic_DNA"/>
</dbReference>
<comment type="caution">
    <text evidence="1">The sequence shown here is derived from an EMBL/GenBank/DDBJ whole genome shotgun (WGS) entry which is preliminary data.</text>
</comment>
<evidence type="ECO:0000313" key="2">
    <source>
        <dbReference type="Proteomes" id="UP001607303"/>
    </source>
</evidence>